<dbReference type="PIRSF" id="PIRSF037373">
    <property type="entry name" value="UCP037373_trxn_reg"/>
    <property type="match status" value="1"/>
</dbReference>
<proteinExistence type="predicted"/>
<dbReference type="InterPro" id="IPR017185">
    <property type="entry name" value="UCP037373_trxn_reg"/>
</dbReference>
<gene>
    <name evidence="1" type="ORF">PV02_08485</name>
</gene>
<sequence length="124" mass="14456">MREKKPHNMNEKDYEMVELLRKLDINRPVALTIATLASGDEITSREIEATSDLRQPEVSIAMKYLKDNNWVEIREEKKNEGKGRPVKLYRLVIPLEEIVSSIEEKVLYESRSVLENIEKLKSLT</sequence>
<dbReference type="InterPro" id="IPR036390">
    <property type="entry name" value="WH_DNA-bd_sf"/>
</dbReference>
<dbReference type="SUPFAM" id="SSF46785">
    <property type="entry name" value="Winged helix' DNA-binding domain"/>
    <property type="match status" value="1"/>
</dbReference>
<protein>
    <submittedName>
        <fullName evidence="1">Transcriptional regulator</fullName>
    </submittedName>
</protein>
<reference evidence="1 2" key="1">
    <citation type="journal article" date="2011" name="Appl. Environ. Microbiol.">
        <title>Methanogenic archaea isolated from Taiwan's Chelungpu fault.</title>
        <authorList>
            <person name="Wu S.Y."/>
            <person name="Lai M.C."/>
        </authorList>
    </citation>
    <scope>NUCLEOTIDE SEQUENCE [LARGE SCALE GENOMIC DNA]</scope>
    <source>
        <strain evidence="1 2">St545Mb</strain>
    </source>
</reference>
<keyword evidence="2" id="KW-1185">Reference proteome</keyword>
<name>A0AAE3KXT0_9EURY</name>
<organism evidence="1 2">
    <name type="scientific">Methanolobus chelungpuianus</name>
    <dbReference type="NCBI Taxonomy" id="502115"/>
    <lineage>
        <taxon>Archaea</taxon>
        <taxon>Methanobacteriati</taxon>
        <taxon>Methanobacteriota</taxon>
        <taxon>Stenosarchaea group</taxon>
        <taxon>Methanomicrobia</taxon>
        <taxon>Methanosarcinales</taxon>
        <taxon>Methanosarcinaceae</taxon>
        <taxon>Methanolobus</taxon>
    </lineage>
</organism>
<evidence type="ECO:0000313" key="1">
    <source>
        <dbReference type="EMBL" id="MCQ6963067.1"/>
    </source>
</evidence>
<dbReference type="Proteomes" id="UP001206983">
    <property type="component" value="Unassembled WGS sequence"/>
</dbReference>
<comment type="caution">
    <text evidence="1">The sequence shown here is derived from an EMBL/GenBank/DDBJ whole genome shotgun (WGS) entry which is preliminary data.</text>
</comment>
<evidence type="ECO:0000313" key="2">
    <source>
        <dbReference type="Proteomes" id="UP001206983"/>
    </source>
</evidence>
<dbReference type="RefSeq" id="WP_256622961.1">
    <property type="nucleotide sequence ID" value="NZ_JTEO01000004.1"/>
</dbReference>
<dbReference type="Gene3D" id="1.10.10.10">
    <property type="entry name" value="Winged helix-like DNA-binding domain superfamily/Winged helix DNA-binding domain"/>
    <property type="match status" value="1"/>
</dbReference>
<dbReference type="EMBL" id="JTEO01000004">
    <property type="protein sequence ID" value="MCQ6963067.1"/>
    <property type="molecule type" value="Genomic_DNA"/>
</dbReference>
<dbReference type="InterPro" id="IPR036388">
    <property type="entry name" value="WH-like_DNA-bd_sf"/>
</dbReference>
<dbReference type="AlphaFoldDB" id="A0AAE3KXT0"/>
<accession>A0AAE3KXT0</accession>